<dbReference type="InterPro" id="IPR025877">
    <property type="entry name" value="MobA-like_NTP_Trfase"/>
</dbReference>
<reference evidence="3" key="1">
    <citation type="journal article" date="2014" name="Int. J. Syst. Evol. Microbiol.">
        <title>Complete genome sequence of Corynebacterium casei LMG S-19264T (=DSM 44701T), isolated from a smear-ripened cheese.</title>
        <authorList>
            <consortium name="US DOE Joint Genome Institute (JGI-PGF)"/>
            <person name="Walter F."/>
            <person name="Albersmeier A."/>
            <person name="Kalinowski J."/>
            <person name="Ruckert C."/>
        </authorList>
    </citation>
    <scope>NUCLEOTIDE SEQUENCE</scope>
    <source>
        <strain evidence="3">JCM 10088</strain>
    </source>
</reference>
<dbReference type="GO" id="GO:0016779">
    <property type="term" value="F:nucleotidyltransferase activity"/>
    <property type="evidence" value="ECO:0007669"/>
    <property type="project" value="UniProtKB-ARBA"/>
</dbReference>
<evidence type="ECO:0000313" key="3">
    <source>
        <dbReference type="EMBL" id="GGP20090.1"/>
    </source>
</evidence>
<name>A0A830GTX2_9CREN</name>
<organism evidence="3 4">
    <name type="scientific">Thermocladium modestius</name>
    <dbReference type="NCBI Taxonomy" id="62609"/>
    <lineage>
        <taxon>Archaea</taxon>
        <taxon>Thermoproteota</taxon>
        <taxon>Thermoprotei</taxon>
        <taxon>Thermoproteales</taxon>
        <taxon>Thermoproteaceae</taxon>
        <taxon>Thermocladium</taxon>
    </lineage>
</organism>
<feature type="domain" description="MobA-like NTP transferase" evidence="2">
    <location>
        <begin position="12"/>
        <end position="142"/>
    </location>
</feature>
<sequence>MSDPWGFSGMLVIIMAGGRGSRMGGTEKAMLEVCGAPIIEREVEGLSDHWVIVAASRWSPVTIEWCRRNGVDVVMTSGSDYSTDLGLLMRTVRKPFLVVPADMPFAGRAVRNFESAAASMDSSIVTLLVRRGSSTEPVGVSLITRDGSDWADLIMEWSPELMDVDSPEDLSRVNALCGNELIGD</sequence>
<comment type="caution">
    <text evidence="3">The sequence shown here is derived from an EMBL/GenBank/DDBJ whole genome shotgun (WGS) entry which is preliminary data.</text>
</comment>
<evidence type="ECO:0000256" key="1">
    <source>
        <dbReference type="ARBA" id="ARBA00022679"/>
    </source>
</evidence>
<gene>
    <name evidence="3" type="ORF">GCM10007981_06760</name>
</gene>
<dbReference type="Proteomes" id="UP000610960">
    <property type="component" value="Unassembled WGS sequence"/>
</dbReference>
<protein>
    <recommendedName>
        <fullName evidence="2">MobA-like NTP transferase domain-containing protein</fullName>
    </recommendedName>
</protein>
<dbReference type="SUPFAM" id="SSF53448">
    <property type="entry name" value="Nucleotide-diphospho-sugar transferases"/>
    <property type="match status" value="1"/>
</dbReference>
<proteinExistence type="predicted"/>
<reference evidence="3" key="2">
    <citation type="submission" date="2020-09" db="EMBL/GenBank/DDBJ databases">
        <authorList>
            <person name="Sun Q."/>
            <person name="Ohkuma M."/>
        </authorList>
    </citation>
    <scope>NUCLEOTIDE SEQUENCE</scope>
    <source>
        <strain evidence="3">JCM 10088</strain>
    </source>
</reference>
<dbReference type="Gene3D" id="3.90.550.10">
    <property type="entry name" value="Spore Coat Polysaccharide Biosynthesis Protein SpsA, Chain A"/>
    <property type="match status" value="1"/>
</dbReference>
<dbReference type="AlphaFoldDB" id="A0A830GTX2"/>
<accession>A0A830GTX2</accession>
<dbReference type="InterPro" id="IPR029044">
    <property type="entry name" value="Nucleotide-diphossugar_trans"/>
</dbReference>
<evidence type="ECO:0000259" key="2">
    <source>
        <dbReference type="Pfam" id="PF12804"/>
    </source>
</evidence>
<dbReference type="PANTHER" id="PTHR19136">
    <property type="entry name" value="MOLYBDENUM COFACTOR GUANYLYLTRANSFERASE"/>
    <property type="match status" value="1"/>
</dbReference>
<dbReference type="EMBL" id="BMNL01000002">
    <property type="protein sequence ID" value="GGP20090.1"/>
    <property type="molecule type" value="Genomic_DNA"/>
</dbReference>
<dbReference type="PANTHER" id="PTHR19136:SF86">
    <property type="entry name" value="ADENOSYLCOBINAMIDE-PHOSPHATE GUANYLYLTRANSFERASE"/>
    <property type="match status" value="1"/>
</dbReference>
<keyword evidence="4" id="KW-1185">Reference proteome</keyword>
<evidence type="ECO:0000313" key="4">
    <source>
        <dbReference type="Proteomes" id="UP000610960"/>
    </source>
</evidence>
<dbReference type="Pfam" id="PF12804">
    <property type="entry name" value="NTP_transf_3"/>
    <property type="match status" value="1"/>
</dbReference>
<keyword evidence="1" id="KW-0808">Transferase</keyword>